<name>A0ABV2EAZ8_9STAP</name>
<organism evidence="2 3">
    <name type="scientific">Salinicoccus halitifaciens</name>
    <dbReference type="NCBI Taxonomy" id="1073415"/>
    <lineage>
        <taxon>Bacteria</taxon>
        <taxon>Bacillati</taxon>
        <taxon>Bacillota</taxon>
        <taxon>Bacilli</taxon>
        <taxon>Bacillales</taxon>
        <taxon>Staphylococcaceae</taxon>
        <taxon>Salinicoccus</taxon>
    </lineage>
</organism>
<reference evidence="2 3" key="1">
    <citation type="submission" date="2024-05" db="EMBL/GenBank/DDBJ databases">
        <title>Genomic Encyclopedia of Type Strains, Phase IV (KMG-IV): sequencing the most valuable type-strain genomes for metagenomic binning, comparative biology and taxonomic classification.</title>
        <authorList>
            <person name="Goeker M."/>
        </authorList>
    </citation>
    <scope>NUCLEOTIDE SEQUENCE [LARGE SCALE GENOMIC DNA]</scope>
    <source>
        <strain evidence="2 3">DSM 25286</strain>
    </source>
</reference>
<evidence type="ECO:0000259" key="1">
    <source>
        <dbReference type="Pfam" id="PF08878"/>
    </source>
</evidence>
<evidence type="ECO:0000313" key="3">
    <source>
        <dbReference type="Proteomes" id="UP001549019"/>
    </source>
</evidence>
<gene>
    <name evidence="2" type="ORF">ABHD89_002014</name>
</gene>
<evidence type="ECO:0000313" key="2">
    <source>
        <dbReference type="EMBL" id="MET3111599.1"/>
    </source>
</evidence>
<keyword evidence="3" id="KW-1185">Reference proteome</keyword>
<dbReference type="EMBL" id="JBDZDV010000005">
    <property type="protein sequence ID" value="MET3111599.1"/>
    <property type="molecule type" value="Genomic_DNA"/>
</dbReference>
<sequence>MNESIFDFEIKMLNKNIELHYISIKEIDEPFKKYLDKMFVKICGGSSSKRNLNVMKERVRKFYENKDIKTRIGATAEFILHLYLNKIGYKQECMFLNMEENSIKKGFDGFYSFQNEPWIMESKSGMESTTNNSHKNKIKEAYNSLEKQVTGSSTNDPWQNAYNHANTKSVNTDESILELIENLSDNYMINKFAKLEDLNLIPCGTIFLQGTWKDYDTEDLKRVLEKMIKKFDYNNLLVICMTKLSLDLFMDYLYKEG</sequence>
<dbReference type="Proteomes" id="UP001549019">
    <property type="component" value="Unassembled WGS sequence"/>
</dbReference>
<dbReference type="InterPro" id="IPR014976">
    <property type="entry name" value="AbpA_HamA_C"/>
</dbReference>
<dbReference type="Pfam" id="PF08878">
    <property type="entry name" value="HamA"/>
    <property type="match status" value="1"/>
</dbReference>
<protein>
    <recommendedName>
        <fullName evidence="1">Anti-bacteriophage protein A/HamA C-terminal domain-containing protein</fullName>
    </recommendedName>
</protein>
<feature type="domain" description="Anti-bacteriophage protein A/HamA C-terminal" evidence="1">
    <location>
        <begin position="11"/>
        <end position="255"/>
    </location>
</feature>
<dbReference type="RefSeq" id="WP_230821309.1">
    <property type="nucleotide sequence ID" value="NZ_JAJNCU010000002.1"/>
</dbReference>
<comment type="caution">
    <text evidence="2">The sequence shown here is derived from an EMBL/GenBank/DDBJ whole genome shotgun (WGS) entry which is preliminary data.</text>
</comment>
<accession>A0ABV2EAZ8</accession>
<proteinExistence type="predicted"/>